<keyword evidence="1" id="KW-0732">Signal</keyword>
<evidence type="ECO:0000256" key="1">
    <source>
        <dbReference type="SAM" id="SignalP"/>
    </source>
</evidence>
<dbReference type="Gene3D" id="2.170.130.10">
    <property type="entry name" value="TonB-dependent receptor, plug domain"/>
    <property type="match status" value="1"/>
</dbReference>
<feature type="signal peptide" evidence="1">
    <location>
        <begin position="1"/>
        <end position="28"/>
    </location>
</feature>
<reference evidence="2 3" key="1">
    <citation type="submission" date="2019-10" db="EMBL/GenBank/DDBJ databases">
        <title>Draft Genome Sequence of Cytophagaceae sp. SJW1-29.</title>
        <authorList>
            <person name="Choi A."/>
        </authorList>
    </citation>
    <scope>NUCLEOTIDE SEQUENCE [LARGE SCALE GENOMIC DNA]</scope>
    <source>
        <strain evidence="2 3">SJW1-29</strain>
    </source>
</reference>
<organism evidence="2 3">
    <name type="scientific">Salmonirosea aquatica</name>
    <dbReference type="NCBI Taxonomy" id="2654236"/>
    <lineage>
        <taxon>Bacteria</taxon>
        <taxon>Pseudomonadati</taxon>
        <taxon>Bacteroidota</taxon>
        <taxon>Cytophagia</taxon>
        <taxon>Cytophagales</taxon>
        <taxon>Spirosomataceae</taxon>
        <taxon>Salmonirosea</taxon>
    </lineage>
</organism>
<proteinExistence type="predicted"/>
<dbReference type="Proteomes" id="UP000479293">
    <property type="component" value="Unassembled WGS sequence"/>
</dbReference>
<dbReference type="InterPro" id="IPR023996">
    <property type="entry name" value="TonB-dep_OMP_SusC/RagA"/>
</dbReference>
<comment type="caution">
    <text evidence="2">The sequence shown here is derived from an EMBL/GenBank/DDBJ whole genome shotgun (WGS) entry which is preliminary data.</text>
</comment>
<dbReference type="AlphaFoldDB" id="A0A7C9FBX0"/>
<dbReference type="NCBIfam" id="TIGR04056">
    <property type="entry name" value="OMP_RagA_SusC"/>
    <property type="match status" value="1"/>
</dbReference>
<accession>A0A7C9FBX0</accession>
<evidence type="ECO:0000313" key="2">
    <source>
        <dbReference type="EMBL" id="MPR33087.1"/>
    </source>
</evidence>
<gene>
    <name evidence="2" type="ORF">GBK04_06885</name>
</gene>
<sequence length="1053" mass="117164">MRLIFPYTLRCVLALLVLCLGATSELSAQNNAKKAKPVTISLKVTDEQGNPIPNAAVVVGEGNIHAETDETGTFSFQALPENFVTVSSYGFHKSVSLVGTLVANNVLELKRSKLFNTSEDEVPLPFMDFKRRKLSGAYSVLRTSDLEKYPTNDLRNAFTGLVPGLEVIERDGSTGLNAEEELGNFRVTEKISLATRGRSPIFIIDDVPTDITEMPLDPQEIESVTVIKDIVGKAMLGPRGADGIIYIKTKRGKANERVLTVNAEQGVSRVDRFPGWASGADYARLNNQARTNSGLAPLYDDTAISEYAKNDPYSFKYPSVDFRQLMLKDSKSFRRVNLSSTGGNETVQYGAYLGYNGEGDIFNLGKISDYNRINVRSNIDVKINDLIKVKVDFFGGLNIRRSPNYGYNSNFTSDDGNVNTALDLVEFNSAIGDITDTPPIAFPIYAAFGDNAQAPWYAVSANTAYRDNPIGNLVHNGYYNETGRTGASNLTFDYDLKEVIPGLKSKTFVGFNIFNSVRIGKAENYIAYIVTPGVTASGADTISLSKVHDGTDLAEQAKLHDYYSQRFVVYENLSYEKQWGNHDVQVGATYYLGKVSKNGIEEPQRQQNAVMTGVYSLKDKYFVQGVLNYAGTYSFAKSKRYAMFPSAGLGWVISEESFLSNVKAINYLKLRAEAGIIGYESFLTPFLYLDRWGVNSSGSAFGPYSTNQWFGTNTDNAVYRTTANRIGNPDLTWEKRKEVSIGLDALLFNRKISVEANYYNNLRDGMVSQLFNTVPYTAGISNARPWFNYNKIRYYGLETSLQYTDKIGALRFSIGANATVQNSKILKFDQPNYRFDYQSRIGQPVDAYYGQTYLGKFASDAETQAVPQIYDETLQQGDLKYLDKNGDGVVDDNDQSQIGHTTPRLFYGLNLRLGYRNFDLTVIGAGRAGYDIPMTNKYFWNGWGDNNFSNFTRDNIGGDYPRLTYYKVNNNFVASDFWLKSGGFFKVQNVELAYTVPLSAGNLMGIRGLRVYVRGANLLTLSKIKDVDPESINSGVTVNPLFRTFSTGLKLTF</sequence>
<keyword evidence="3" id="KW-1185">Reference proteome</keyword>
<dbReference type="SUPFAM" id="SSF56935">
    <property type="entry name" value="Porins"/>
    <property type="match status" value="1"/>
</dbReference>
<dbReference type="Gene3D" id="2.60.40.1120">
    <property type="entry name" value="Carboxypeptidase-like, regulatory domain"/>
    <property type="match status" value="1"/>
</dbReference>
<dbReference type="EMBL" id="WHLY01000002">
    <property type="protein sequence ID" value="MPR33087.1"/>
    <property type="molecule type" value="Genomic_DNA"/>
</dbReference>
<dbReference type="InterPro" id="IPR037066">
    <property type="entry name" value="Plug_dom_sf"/>
</dbReference>
<dbReference type="InterPro" id="IPR008969">
    <property type="entry name" value="CarboxyPept-like_regulatory"/>
</dbReference>
<name>A0A7C9FBX0_9BACT</name>
<feature type="chain" id="PRO_5028890369" evidence="1">
    <location>
        <begin position="29"/>
        <end position="1053"/>
    </location>
</feature>
<protein>
    <submittedName>
        <fullName evidence="2">SusC/RagA family TonB-linked outer membrane protein</fullName>
    </submittedName>
</protein>
<evidence type="ECO:0000313" key="3">
    <source>
        <dbReference type="Proteomes" id="UP000479293"/>
    </source>
</evidence>
<dbReference type="Pfam" id="PF13620">
    <property type="entry name" value="CarboxypepD_reg"/>
    <property type="match status" value="1"/>
</dbReference>
<dbReference type="RefSeq" id="WP_152758069.1">
    <property type="nucleotide sequence ID" value="NZ_WHLY01000002.1"/>
</dbReference>
<dbReference type="SUPFAM" id="SSF49464">
    <property type="entry name" value="Carboxypeptidase regulatory domain-like"/>
    <property type="match status" value="1"/>
</dbReference>